<feature type="compositionally biased region" description="Polar residues" evidence="1">
    <location>
        <begin position="211"/>
        <end position="225"/>
    </location>
</feature>
<evidence type="ECO:0000256" key="1">
    <source>
        <dbReference type="SAM" id="MobiDB-lite"/>
    </source>
</evidence>
<feature type="region of interest" description="Disordered" evidence="1">
    <location>
        <begin position="195"/>
        <end position="284"/>
    </location>
</feature>
<name>A0A818E866_9BILA</name>
<dbReference type="AlphaFoldDB" id="A0A818E866"/>
<reference evidence="2" key="1">
    <citation type="submission" date="2021-02" db="EMBL/GenBank/DDBJ databases">
        <authorList>
            <person name="Nowell W R."/>
        </authorList>
    </citation>
    <scope>NUCLEOTIDE SEQUENCE</scope>
</reference>
<organism evidence="2 3">
    <name type="scientific">Rotaria socialis</name>
    <dbReference type="NCBI Taxonomy" id="392032"/>
    <lineage>
        <taxon>Eukaryota</taxon>
        <taxon>Metazoa</taxon>
        <taxon>Spiralia</taxon>
        <taxon>Gnathifera</taxon>
        <taxon>Rotifera</taxon>
        <taxon>Eurotatoria</taxon>
        <taxon>Bdelloidea</taxon>
        <taxon>Philodinida</taxon>
        <taxon>Philodinidae</taxon>
        <taxon>Rotaria</taxon>
    </lineage>
</organism>
<proteinExistence type="predicted"/>
<dbReference type="EMBL" id="CAJNYV010002049">
    <property type="protein sequence ID" value="CAF3452969.1"/>
    <property type="molecule type" value="Genomic_DNA"/>
</dbReference>
<feature type="compositionally biased region" description="Acidic residues" evidence="1">
    <location>
        <begin position="141"/>
        <end position="156"/>
    </location>
</feature>
<accession>A0A818E866</accession>
<feature type="region of interest" description="Disordered" evidence="1">
    <location>
        <begin position="137"/>
        <end position="183"/>
    </location>
</feature>
<feature type="compositionally biased region" description="Acidic residues" evidence="1">
    <location>
        <begin position="246"/>
        <end position="255"/>
    </location>
</feature>
<evidence type="ECO:0000313" key="2">
    <source>
        <dbReference type="EMBL" id="CAF3452969.1"/>
    </source>
</evidence>
<protein>
    <submittedName>
        <fullName evidence="2">Uncharacterized protein</fullName>
    </submittedName>
</protein>
<feature type="compositionally biased region" description="Low complexity" evidence="1">
    <location>
        <begin position="196"/>
        <end position="210"/>
    </location>
</feature>
<dbReference type="Proteomes" id="UP000663865">
    <property type="component" value="Unassembled WGS sequence"/>
</dbReference>
<feature type="compositionally biased region" description="Polar residues" evidence="1">
    <location>
        <begin position="258"/>
        <end position="276"/>
    </location>
</feature>
<evidence type="ECO:0000313" key="3">
    <source>
        <dbReference type="Proteomes" id="UP000663865"/>
    </source>
</evidence>
<gene>
    <name evidence="2" type="ORF">KIK155_LOCUS12523</name>
</gene>
<sequence>MTYITLLAITNQLPLETLRIWLFSSQTSEETFCAARSMSGSFSSVSIKSEAESDPSFPFRFPRHQKQKKLGRNFAANVRISTSLSSNEIKQIVQCAFADACALVAPLGINTLDKHGNPITLDEVSVIVKAHLQKTTRINDDSQEEASDSSSESDNEASDRKAEYSAASSDSNNDQEESDSECLSNVSNCTFRAEKATQQNNAKEQQKQQNPTSTWQKNVETSSPHHAQDKRTITEHTTTPYHMDDVSEQENDERNDESLTNNDNMDQDNTSTVNKRTLNDSDDFISVGSNRVRKNVHVVGSTQVTKNQRNTTNNESNYTIPLDHLQRAVIHNLPCFVISFRELDKLLSAVIVSEDLHEHFDKHKVQIINGFSVVRYIGNQLKIGVKNQDDYQTLCDYKVWPVEIQGDLITVTIPKFIPEQFSLVVRFIPLEITTERVAEEIKRSASTANNFRAVVYPYYKKDVCRKQEISEVFVFNEQTAFVTFSVLVTAVKEEGKGKD</sequence>
<comment type="caution">
    <text evidence="2">The sequence shown here is derived from an EMBL/GenBank/DDBJ whole genome shotgun (WGS) entry which is preliminary data.</text>
</comment>